<sequence>MHTIVLLLCALVSASLLLPAADAWTSSCSDPYFKGCYGVVQKCPAACPKQCEVDCTYCKPICACDKPGAVCQDPRFIGGDGIMFYFHGKKDADFCIVSDTNLHINAHFIGKSKAGRKRDFTWVQSLGIMFGSHQLYIGANKVAIWDDSLDQITLTLDTTPVLLPAQRGASWASQLDAAELKISRIADTNAMTVELPGSFKLIARVVPILEEESRIHGYGITPEDCFAHLEINFKFFGLSDDVTGVLGQTYAPSFRSPVKVGVAMPIMGGESNFAASALMKPDCAVSKFKSTSVSLASLADSITEPTHPASISCASELGGATAGGRGIVCRR</sequence>
<comment type="caution">
    <text evidence="1">The sequence shown here is derived from an EMBL/GenBank/DDBJ whole genome shotgun (WGS) entry which is preliminary data.</text>
</comment>
<name>A0ACC2DWI7_DIPCM</name>
<protein>
    <submittedName>
        <fullName evidence="1">Uncharacterized protein</fullName>
    </submittedName>
</protein>
<gene>
    <name evidence="1" type="ORF">O6H91_04G047600</name>
</gene>
<accession>A0ACC2DWI7</accession>
<dbReference type="Proteomes" id="UP001162992">
    <property type="component" value="Chromosome 4"/>
</dbReference>
<proteinExistence type="predicted"/>
<dbReference type="EMBL" id="CM055095">
    <property type="protein sequence ID" value="KAJ7558604.1"/>
    <property type="molecule type" value="Genomic_DNA"/>
</dbReference>
<keyword evidence="2" id="KW-1185">Reference proteome</keyword>
<evidence type="ECO:0000313" key="2">
    <source>
        <dbReference type="Proteomes" id="UP001162992"/>
    </source>
</evidence>
<evidence type="ECO:0000313" key="1">
    <source>
        <dbReference type="EMBL" id="KAJ7558604.1"/>
    </source>
</evidence>
<reference evidence="2" key="1">
    <citation type="journal article" date="2024" name="Proc. Natl. Acad. Sci. U.S.A.">
        <title>Extraordinary preservation of gene collinearity over three hundred million years revealed in homosporous lycophytes.</title>
        <authorList>
            <person name="Li C."/>
            <person name="Wickell D."/>
            <person name="Kuo L.Y."/>
            <person name="Chen X."/>
            <person name="Nie B."/>
            <person name="Liao X."/>
            <person name="Peng D."/>
            <person name="Ji J."/>
            <person name="Jenkins J."/>
            <person name="Williams M."/>
            <person name="Shu S."/>
            <person name="Plott C."/>
            <person name="Barry K."/>
            <person name="Rajasekar S."/>
            <person name="Grimwood J."/>
            <person name="Han X."/>
            <person name="Sun S."/>
            <person name="Hou Z."/>
            <person name="He W."/>
            <person name="Dai G."/>
            <person name="Sun C."/>
            <person name="Schmutz J."/>
            <person name="Leebens-Mack J.H."/>
            <person name="Li F.W."/>
            <person name="Wang L."/>
        </authorList>
    </citation>
    <scope>NUCLEOTIDE SEQUENCE [LARGE SCALE GENOMIC DNA]</scope>
    <source>
        <strain evidence="2">cv. PW_Plant_1</strain>
    </source>
</reference>
<organism evidence="1 2">
    <name type="scientific">Diphasiastrum complanatum</name>
    <name type="common">Issler's clubmoss</name>
    <name type="synonym">Lycopodium complanatum</name>
    <dbReference type="NCBI Taxonomy" id="34168"/>
    <lineage>
        <taxon>Eukaryota</taxon>
        <taxon>Viridiplantae</taxon>
        <taxon>Streptophyta</taxon>
        <taxon>Embryophyta</taxon>
        <taxon>Tracheophyta</taxon>
        <taxon>Lycopodiopsida</taxon>
        <taxon>Lycopodiales</taxon>
        <taxon>Lycopodiaceae</taxon>
        <taxon>Lycopodioideae</taxon>
        <taxon>Diphasiastrum</taxon>
    </lineage>
</organism>